<evidence type="ECO:0000256" key="10">
    <source>
        <dbReference type="RuleBase" id="RU364125"/>
    </source>
</evidence>
<feature type="chain" id="PRO_5003148355" description="Flagellar protein FliL" evidence="11">
    <location>
        <begin position="27"/>
        <end position="131"/>
    </location>
</feature>
<dbReference type="Pfam" id="PF03748">
    <property type="entry name" value="FliL"/>
    <property type="match status" value="1"/>
</dbReference>
<dbReference type="EMBL" id="AECZ01000031">
    <property type="protein sequence ID" value="EFL49861.1"/>
    <property type="molecule type" value="Genomic_DNA"/>
</dbReference>
<dbReference type="AlphaFoldDB" id="E1K0K9"/>
<dbReference type="InterPro" id="IPR005503">
    <property type="entry name" value="FliL"/>
</dbReference>
<evidence type="ECO:0000256" key="8">
    <source>
        <dbReference type="ARBA" id="ARBA00022989"/>
    </source>
</evidence>
<comment type="subcellular location">
    <subcellularLocation>
        <location evidence="2">Cell membrane</location>
        <topology evidence="2">Single-pass membrane protein</topology>
    </subcellularLocation>
</comment>
<evidence type="ECO:0000256" key="7">
    <source>
        <dbReference type="ARBA" id="ARBA00022779"/>
    </source>
</evidence>
<sequence precursor="true">MRRHLALLFGTVALLCALLAARDAPAQQRETFVRGGTAVYSDVDVNITDGARLARLHLAFEAQCISEDAARLAASPETREAVLLFLRERTVAELSTPRGKREFKRQLLAVMNKAVGGPRVVRIYFLQFVIE</sequence>
<keyword evidence="8" id="KW-1133">Transmembrane helix</keyword>
<keyword evidence="11" id="KW-0732">Signal</keyword>
<evidence type="ECO:0000256" key="2">
    <source>
        <dbReference type="ARBA" id="ARBA00004162"/>
    </source>
</evidence>
<evidence type="ECO:0000256" key="1">
    <source>
        <dbReference type="ARBA" id="ARBA00002254"/>
    </source>
</evidence>
<keyword evidence="12" id="KW-0969">Cilium</keyword>
<keyword evidence="7 10" id="KW-0283">Flagellar rotation</keyword>
<keyword evidence="5 10" id="KW-0145">Chemotaxis</keyword>
<evidence type="ECO:0000256" key="6">
    <source>
        <dbReference type="ARBA" id="ARBA00022692"/>
    </source>
</evidence>
<evidence type="ECO:0000256" key="11">
    <source>
        <dbReference type="SAM" id="SignalP"/>
    </source>
</evidence>
<comment type="caution">
    <text evidence="12">The sequence shown here is derived from an EMBL/GenBank/DDBJ whole genome shotgun (WGS) entry which is preliminary data.</text>
</comment>
<gene>
    <name evidence="12" type="ORF">DesfrDRAFT_3409</name>
</gene>
<accession>E1K0K9</accession>
<evidence type="ECO:0000256" key="9">
    <source>
        <dbReference type="ARBA" id="ARBA00023136"/>
    </source>
</evidence>
<keyword evidence="4 10" id="KW-1003">Cell membrane</keyword>
<comment type="similarity">
    <text evidence="3 10">Belongs to the FliL family.</text>
</comment>
<dbReference type="GO" id="GO:0006935">
    <property type="term" value="P:chemotaxis"/>
    <property type="evidence" value="ECO:0007669"/>
    <property type="project" value="UniProtKB-KW"/>
</dbReference>
<dbReference type="OrthoDB" id="5458619at2"/>
<dbReference type="GO" id="GO:0071973">
    <property type="term" value="P:bacterial-type flagellum-dependent cell motility"/>
    <property type="evidence" value="ECO:0007669"/>
    <property type="project" value="InterPro"/>
</dbReference>
<name>E1K0K9_SOLFR</name>
<dbReference type="eggNOG" id="COG1580">
    <property type="taxonomic scope" value="Bacteria"/>
</dbReference>
<proteinExistence type="inferred from homology"/>
<evidence type="ECO:0000256" key="3">
    <source>
        <dbReference type="ARBA" id="ARBA00008281"/>
    </source>
</evidence>
<organism evidence="12 13">
    <name type="scientific">Solidesulfovibrio fructosivorans JJ]</name>
    <dbReference type="NCBI Taxonomy" id="596151"/>
    <lineage>
        <taxon>Bacteria</taxon>
        <taxon>Pseudomonadati</taxon>
        <taxon>Thermodesulfobacteriota</taxon>
        <taxon>Desulfovibrionia</taxon>
        <taxon>Desulfovibrionales</taxon>
        <taxon>Desulfovibrionaceae</taxon>
        <taxon>Solidesulfovibrio</taxon>
    </lineage>
</organism>
<evidence type="ECO:0000256" key="4">
    <source>
        <dbReference type="ARBA" id="ARBA00022475"/>
    </source>
</evidence>
<keyword evidence="12" id="KW-0282">Flagellum</keyword>
<evidence type="ECO:0000256" key="5">
    <source>
        <dbReference type="ARBA" id="ARBA00022500"/>
    </source>
</evidence>
<dbReference type="Proteomes" id="UP000006250">
    <property type="component" value="Unassembled WGS sequence"/>
</dbReference>
<dbReference type="GO" id="GO:0005886">
    <property type="term" value="C:plasma membrane"/>
    <property type="evidence" value="ECO:0007669"/>
    <property type="project" value="UniProtKB-SubCell"/>
</dbReference>
<dbReference type="RefSeq" id="WP_005995925.1">
    <property type="nucleotide sequence ID" value="NZ_AECZ01000031.1"/>
</dbReference>
<keyword evidence="12" id="KW-0966">Cell projection</keyword>
<feature type="signal peptide" evidence="11">
    <location>
        <begin position="1"/>
        <end position="26"/>
    </location>
</feature>
<reference evidence="12 13" key="1">
    <citation type="submission" date="2010-08" db="EMBL/GenBank/DDBJ databases">
        <title>The draft genome of Desulfovibrio fructosovorans JJ.</title>
        <authorList>
            <consortium name="US DOE Joint Genome Institute (JGI-PGF)"/>
            <person name="Lucas S."/>
            <person name="Copeland A."/>
            <person name="Lapidus A."/>
            <person name="Cheng J.-F."/>
            <person name="Bruce D."/>
            <person name="Goodwin L."/>
            <person name="Pitluck S."/>
            <person name="Land M.L."/>
            <person name="Hauser L."/>
            <person name="Chang Y.-J."/>
            <person name="Jeffries C."/>
            <person name="Wall J.D."/>
            <person name="Stahl D.A."/>
            <person name="Arkin A.P."/>
            <person name="Dehal P."/>
            <person name="Stolyar S.M."/>
            <person name="Hazen T.C."/>
            <person name="Woyke T.J."/>
        </authorList>
    </citation>
    <scope>NUCLEOTIDE SEQUENCE [LARGE SCALE GENOMIC DNA]</scope>
    <source>
        <strain evidence="12 13">JJ</strain>
    </source>
</reference>
<keyword evidence="9 10" id="KW-0472">Membrane</keyword>
<keyword evidence="13" id="KW-1185">Reference proteome</keyword>
<keyword evidence="6" id="KW-0812">Transmembrane</keyword>
<protein>
    <recommendedName>
        <fullName evidence="10">Flagellar protein FliL</fullName>
    </recommendedName>
</protein>
<dbReference type="GO" id="GO:0009425">
    <property type="term" value="C:bacterial-type flagellum basal body"/>
    <property type="evidence" value="ECO:0007669"/>
    <property type="project" value="InterPro"/>
</dbReference>
<evidence type="ECO:0000313" key="13">
    <source>
        <dbReference type="Proteomes" id="UP000006250"/>
    </source>
</evidence>
<dbReference type="STRING" id="596151.DesfrDRAFT_3409"/>
<evidence type="ECO:0000313" key="12">
    <source>
        <dbReference type="EMBL" id="EFL49861.1"/>
    </source>
</evidence>
<comment type="function">
    <text evidence="1 10">Controls the rotational direction of flagella during chemotaxis.</text>
</comment>